<dbReference type="EMBL" id="FOMX01000004">
    <property type="protein sequence ID" value="SFD77905.1"/>
    <property type="molecule type" value="Genomic_DNA"/>
</dbReference>
<gene>
    <name evidence="5" type="ORF">SAMN02745121_01544</name>
</gene>
<dbReference type="SUPFAM" id="SSF55486">
    <property type="entry name" value="Metalloproteases ('zincins'), catalytic domain"/>
    <property type="match status" value="1"/>
</dbReference>
<dbReference type="NCBIfam" id="TIGR02232">
    <property type="entry name" value="myxo_disulf_rpt"/>
    <property type="match status" value="1"/>
</dbReference>
<keyword evidence="6" id="KW-1185">Reference proteome</keyword>
<dbReference type="InterPro" id="IPR011936">
    <property type="entry name" value="Myxo_disulph_rpt"/>
</dbReference>
<keyword evidence="3" id="KW-1015">Disulfide bond</keyword>
<evidence type="ECO:0000256" key="4">
    <source>
        <dbReference type="SAM" id="MobiDB-lite"/>
    </source>
</evidence>
<evidence type="ECO:0000256" key="2">
    <source>
        <dbReference type="ARBA" id="ARBA00022737"/>
    </source>
</evidence>
<keyword evidence="2" id="KW-0677">Repeat</keyword>
<keyword evidence="1" id="KW-0732">Signal</keyword>
<evidence type="ECO:0000256" key="1">
    <source>
        <dbReference type="ARBA" id="ARBA00022729"/>
    </source>
</evidence>
<feature type="region of interest" description="Disordered" evidence="4">
    <location>
        <begin position="884"/>
        <end position="917"/>
    </location>
</feature>
<evidence type="ECO:0000313" key="5">
    <source>
        <dbReference type="EMBL" id="SFD77905.1"/>
    </source>
</evidence>
<proteinExistence type="predicted"/>
<reference evidence="6" key="1">
    <citation type="submission" date="2016-10" db="EMBL/GenBank/DDBJ databases">
        <authorList>
            <person name="Varghese N."/>
            <person name="Submissions S."/>
        </authorList>
    </citation>
    <scope>NUCLEOTIDE SEQUENCE [LARGE SCALE GENOMIC DNA]</scope>
    <source>
        <strain evidence="6">ATCC 25963</strain>
    </source>
</reference>
<dbReference type="AlphaFoldDB" id="A0A1I1V4Z5"/>
<name>A0A1I1V4Z5_9BACT</name>
<protein>
    <submittedName>
        <fullName evidence="5">Myxococcus cysteine-rich repeat-containing protein</fullName>
    </submittedName>
</protein>
<accession>A0A1I1V4Z5</accession>
<dbReference type="RefSeq" id="WP_245913806.1">
    <property type="nucleotide sequence ID" value="NZ_FOMX01000004.1"/>
</dbReference>
<dbReference type="STRING" id="54.SAMN02745121_01544"/>
<evidence type="ECO:0000313" key="6">
    <source>
        <dbReference type="Proteomes" id="UP000199400"/>
    </source>
</evidence>
<evidence type="ECO:0000256" key="3">
    <source>
        <dbReference type="ARBA" id="ARBA00023157"/>
    </source>
</evidence>
<organism evidence="5 6">
    <name type="scientific">Nannocystis exedens</name>
    <dbReference type="NCBI Taxonomy" id="54"/>
    <lineage>
        <taxon>Bacteria</taxon>
        <taxon>Pseudomonadati</taxon>
        <taxon>Myxococcota</taxon>
        <taxon>Polyangia</taxon>
        <taxon>Nannocystales</taxon>
        <taxon>Nannocystaceae</taxon>
        <taxon>Nannocystis</taxon>
    </lineage>
</organism>
<dbReference type="Proteomes" id="UP000199400">
    <property type="component" value="Unassembled WGS sequence"/>
</dbReference>
<sequence>MTALCWLAPERAEAFVPQAGRRASVELAAGAGVSVRSSRAVLHAAPPAAQAAYRRFAAALDPGDVLWDRATGVPLRLWGLKGAAVPRAMSSRDLELRSAHDLLERHLDLLAPGSKAADFVLVGDDLSSGIHSLGFAQHYHGRPVLGGQVSFRFKGGRLAMIGSEALPKVQAVLTDSPIPDPVARERAREWIARDAGHARADLVEGPFILPLVDDDRVRGYREVLRVTVHATAPIGRWAVYVDAATGEPLAREQLLRFASGNLKINAPVRGPNGQRAEFAAANLGVVVNGAPAVTSITGAVSFADGGPANIATTVVGSFVAVASEAGAPAATQLALPPGGQVTWTASTDEFLDAQLATYVHADRVKQFVRAIAPDFAFLDQQMPAIVNIPDICNAFADGETINFFQSDVQCENTGRIADVVYHEFGHNVHFQGVIPGVGFPEGALSEGISDFLSATITDSPDLAPGFFKGSDAPLRELDPQGSEWHFPEDNGEIHDGGRIIGGALWDLRKALRNKLGAGPGVTHVNKLWFESIRRAVDMPSMYPEVLLADDDDGDLSNGTPNECEINVAFDAHGLVGPSAVNAEVFTAAPTPDGVLVDLVVSGEQKPCLNLSPLGAELHWRVRGEQQSGMVPMNPTQGGFAGIMPNAGDGKVLEYQVRLLLQGGTTVVFPKNPADPTYELYLGPVTNIFCEDFESGPGAQGWQLTGDWAFGPPAGGPDPGAAFNGSSVGGNGLAPPGTYESFLESHLLGPVINVAGHNTVRLQLRRWLEVEDATFDQAIVLANTSEAWRNASNDAGNLHHLDGEWRFQDIDLTPFVVDGQVQLEFILEGDEALEFGGWNIDELCVVGTGSVTQGVCGDGIVSGIEACDDGNLDAGDGCSPSCTIESVDPTTGPGGPVITATDTDTDTDTDSATGGSDKETGCGCNQGAGDLGAAILALAGLVVLRRRRA</sequence>